<proteinExistence type="predicted"/>
<evidence type="ECO:0000256" key="1">
    <source>
        <dbReference type="SAM" id="MobiDB-lite"/>
    </source>
</evidence>
<dbReference type="SMART" id="SM00664">
    <property type="entry name" value="DoH"/>
    <property type="match status" value="2"/>
</dbReference>
<dbReference type="InterPro" id="IPR005018">
    <property type="entry name" value="DOMON_domain"/>
</dbReference>
<dbReference type="AlphaFoldDB" id="A0AAU9X828"/>
<feature type="signal peptide" evidence="2">
    <location>
        <begin position="1"/>
        <end position="17"/>
    </location>
</feature>
<dbReference type="GO" id="GO:0030667">
    <property type="term" value="C:secretory granule membrane"/>
    <property type="evidence" value="ECO:0007669"/>
    <property type="project" value="TreeGrafter"/>
</dbReference>
<dbReference type="GO" id="GO:0004500">
    <property type="term" value="F:dopamine beta-monooxygenase activity"/>
    <property type="evidence" value="ECO:0007669"/>
    <property type="project" value="InterPro"/>
</dbReference>
<accession>A0AAU9X828</accession>
<feature type="chain" id="PRO_5043370223" description="DOMON domain-containing protein" evidence="2">
    <location>
        <begin position="18"/>
        <end position="431"/>
    </location>
</feature>
<dbReference type="PANTHER" id="PTHR10157:SF23">
    <property type="entry name" value="MOXD1 HOMOLOG 1"/>
    <property type="match status" value="1"/>
</dbReference>
<evidence type="ECO:0000259" key="3">
    <source>
        <dbReference type="PROSITE" id="PS50836"/>
    </source>
</evidence>
<dbReference type="GO" id="GO:0042421">
    <property type="term" value="P:norepinephrine biosynthetic process"/>
    <property type="evidence" value="ECO:0007669"/>
    <property type="project" value="TreeGrafter"/>
</dbReference>
<evidence type="ECO:0000313" key="4">
    <source>
        <dbReference type="EMBL" id="CAH3140116.1"/>
    </source>
</evidence>
<dbReference type="EMBL" id="CALNXJ010000033">
    <property type="protein sequence ID" value="CAH3140116.1"/>
    <property type="molecule type" value="Genomic_DNA"/>
</dbReference>
<sequence length="431" mass="46670">MVLFAFVALALTSLAFSEISAISNTTLKSLDGAYKLQWRYNNSQLIFTLTCETTGYCAVAFSETADGKNMVRYDIAVTGYASGAGYVEDYWSQGPGPPTKDLAQNYKLISASEAGGKTTVEFYRDAETGDVKDVQFKNTTEVKVIFASKVNSDANNNRLSKHDKTKILDGKYNLISLAMEPPPLPSKTTIQPSATTMSTKESVAPTKESVAPTKESVTPTKESVAPTKESMAPTTPMAPPKYASVMSPDGLFKLEWTYSNSKLMFKMTCKTTGWCAVGFTTTPDGRGMKNYDIAVAGFASNAGYIGDYWSTSLSKPPKDPKQSFFLIKANEKDGRTMVEFYRDAETGDTANDVQFQSDTEVTIVWASRGTDANVDLSKHTVAGVLSGKHNMIKEAMAAKTGTSPTKPNASHAIFPSIAIFLAGMSAYFLAF</sequence>
<feature type="domain" description="DOMON" evidence="3">
    <location>
        <begin position="250"/>
        <end position="368"/>
    </location>
</feature>
<feature type="compositionally biased region" description="Polar residues" evidence="1">
    <location>
        <begin position="186"/>
        <end position="201"/>
    </location>
</feature>
<comment type="caution">
    <text evidence="4">The sequence shown here is derived from an EMBL/GenBank/DDBJ whole genome shotgun (WGS) entry which is preliminary data.</text>
</comment>
<dbReference type="InterPro" id="IPR000945">
    <property type="entry name" value="DBH-like"/>
</dbReference>
<dbReference type="Proteomes" id="UP001159428">
    <property type="component" value="Unassembled WGS sequence"/>
</dbReference>
<keyword evidence="2" id="KW-0732">Signal</keyword>
<dbReference type="GO" id="GO:0006589">
    <property type="term" value="P:octopamine biosynthetic process"/>
    <property type="evidence" value="ECO:0007669"/>
    <property type="project" value="TreeGrafter"/>
</dbReference>
<dbReference type="PANTHER" id="PTHR10157">
    <property type="entry name" value="DOPAMINE BETA HYDROXYLASE RELATED"/>
    <property type="match status" value="1"/>
</dbReference>
<evidence type="ECO:0000313" key="5">
    <source>
        <dbReference type="Proteomes" id="UP001159428"/>
    </source>
</evidence>
<reference evidence="4 5" key="1">
    <citation type="submission" date="2022-05" db="EMBL/GenBank/DDBJ databases">
        <authorList>
            <consortium name="Genoscope - CEA"/>
            <person name="William W."/>
        </authorList>
    </citation>
    <scope>NUCLEOTIDE SEQUENCE [LARGE SCALE GENOMIC DNA]</scope>
</reference>
<organism evidence="4 5">
    <name type="scientific">Pocillopora meandrina</name>
    <dbReference type="NCBI Taxonomy" id="46732"/>
    <lineage>
        <taxon>Eukaryota</taxon>
        <taxon>Metazoa</taxon>
        <taxon>Cnidaria</taxon>
        <taxon>Anthozoa</taxon>
        <taxon>Hexacorallia</taxon>
        <taxon>Scleractinia</taxon>
        <taxon>Astrocoeniina</taxon>
        <taxon>Pocilloporidae</taxon>
        <taxon>Pocillopora</taxon>
    </lineage>
</organism>
<gene>
    <name evidence="4" type="ORF">PMEA_00018763</name>
</gene>
<dbReference type="CDD" id="cd09631">
    <property type="entry name" value="DOMON_DOH"/>
    <property type="match status" value="2"/>
</dbReference>
<dbReference type="PROSITE" id="PS50836">
    <property type="entry name" value="DOMON"/>
    <property type="match status" value="2"/>
</dbReference>
<evidence type="ECO:0000256" key="2">
    <source>
        <dbReference type="SAM" id="SignalP"/>
    </source>
</evidence>
<keyword evidence="5" id="KW-1185">Reference proteome</keyword>
<feature type="domain" description="DOMON" evidence="3">
    <location>
        <begin position="32"/>
        <end position="149"/>
    </location>
</feature>
<dbReference type="GO" id="GO:0005615">
    <property type="term" value="C:extracellular space"/>
    <property type="evidence" value="ECO:0007669"/>
    <property type="project" value="TreeGrafter"/>
</dbReference>
<feature type="region of interest" description="Disordered" evidence="1">
    <location>
        <begin position="183"/>
        <end position="239"/>
    </location>
</feature>
<name>A0AAU9X828_9CNID</name>
<protein>
    <recommendedName>
        <fullName evidence="3">DOMON domain-containing protein</fullName>
    </recommendedName>
</protein>
<dbReference type="InterPro" id="IPR045266">
    <property type="entry name" value="DOH_DOMON"/>
</dbReference>
<dbReference type="GO" id="GO:0042420">
    <property type="term" value="P:dopamine catabolic process"/>
    <property type="evidence" value="ECO:0007669"/>
    <property type="project" value="TreeGrafter"/>
</dbReference>
<dbReference type="Pfam" id="PF03351">
    <property type="entry name" value="DOMON"/>
    <property type="match status" value="2"/>
</dbReference>